<name>A0A6G1HS98_9PEZI</name>
<dbReference type="Proteomes" id="UP000799640">
    <property type="component" value="Unassembled WGS sequence"/>
</dbReference>
<evidence type="ECO:0000313" key="1">
    <source>
        <dbReference type="EMBL" id="KAF2398717.1"/>
    </source>
</evidence>
<gene>
    <name evidence="1" type="ORF">EJ06DRAFT_456867</name>
</gene>
<dbReference type="AlphaFoldDB" id="A0A6G1HS98"/>
<organism evidence="1 2">
    <name type="scientific">Trichodelitschia bisporula</name>
    <dbReference type="NCBI Taxonomy" id="703511"/>
    <lineage>
        <taxon>Eukaryota</taxon>
        <taxon>Fungi</taxon>
        <taxon>Dikarya</taxon>
        <taxon>Ascomycota</taxon>
        <taxon>Pezizomycotina</taxon>
        <taxon>Dothideomycetes</taxon>
        <taxon>Dothideomycetes incertae sedis</taxon>
        <taxon>Phaeotrichales</taxon>
        <taxon>Phaeotrichaceae</taxon>
        <taxon>Trichodelitschia</taxon>
    </lineage>
</organism>
<dbReference type="OrthoDB" id="5282002at2759"/>
<sequence length="112" mass="12872">DPYTNTRREFTEAMLNRPIPDAATPQYRTFVSGAQKVLRALAYHPAMEPNIDQPFMTPANKKSRVYFMWDFCGRTLGMALAIDASLPRSTKKVWEEVNERTVFADVLFHDNS</sequence>
<reference evidence="1" key="1">
    <citation type="journal article" date="2020" name="Stud. Mycol.">
        <title>101 Dothideomycetes genomes: a test case for predicting lifestyles and emergence of pathogens.</title>
        <authorList>
            <person name="Haridas S."/>
            <person name="Albert R."/>
            <person name="Binder M."/>
            <person name="Bloem J."/>
            <person name="Labutti K."/>
            <person name="Salamov A."/>
            <person name="Andreopoulos B."/>
            <person name="Baker S."/>
            <person name="Barry K."/>
            <person name="Bills G."/>
            <person name="Bluhm B."/>
            <person name="Cannon C."/>
            <person name="Castanera R."/>
            <person name="Culley D."/>
            <person name="Daum C."/>
            <person name="Ezra D."/>
            <person name="Gonzalez J."/>
            <person name="Henrissat B."/>
            <person name="Kuo A."/>
            <person name="Liang C."/>
            <person name="Lipzen A."/>
            <person name="Lutzoni F."/>
            <person name="Magnuson J."/>
            <person name="Mondo S."/>
            <person name="Nolan M."/>
            <person name="Ohm R."/>
            <person name="Pangilinan J."/>
            <person name="Park H.-J."/>
            <person name="Ramirez L."/>
            <person name="Alfaro M."/>
            <person name="Sun H."/>
            <person name="Tritt A."/>
            <person name="Yoshinaga Y."/>
            <person name="Zwiers L.-H."/>
            <person name="Turgeon B."/>
            <person name="Goodwin S."/>
            <person name="Spatafora J."/>
            <person name="Crous P."/>
            <person name="Grigoriev I."/>
        </authorList>
    </citation>
    <scope>NUCLEOTIDE SEQUENCE</scope>
    <source>
        <strain evidence="1">CBS 262.69</strain>
    </source>
</reference>
<accession>A0A6G1HS98</accession>
<keyword evidence="2" id="KW-1185">Reference proteome</keyword>
<feature type="non-terminal residue" evidence="1">
    <location>
        <position position="1"/>
    </location>
</feature>
<dbReference type="EMBL" id="ML996699">
    <property type="protein sequence ID" value="KAF2398717.1"/>
    <property type="molecule type" value="Genomic_DNA"/>
</dbReference>
<evidence type="ECO:0000313" key="2">
    <source>
        <dbReference type="Proteomes" id="UP000799640"/>
    </source>
</evidence>
<proteinExistence type="predicted"/>
<feature type="non-terminal residue" evidence="1">
    <location>
        <position position="112"/>
    </location>
</feature>
<protein>
    <submittedName>
        <fullName evidence="1">Uncharacterized protein</fullName>
    </submittedName>
</protein>